<dbReference type="Gene3D" id="4.10.240.10">
    <property type="entry name" value="Zn(2)-C6 fungal-type DNA-binding domain"/>
    <property type="match status" value="1"/>
</dbReference>
<evidence type="ECO:0000313" key="10">
    <source>
        <dbReference type="EMBL" id="KAJ8102401.1"/>
    </source>
</evidence>
<dbReference type="InterPro" id="IPR036864">
    <property type="entry name" value="Zn2-C6_fun-type_DNA-bd_sf"/>
</dbReference>
<evidence type="ECO:0000256" key="6">
    <source>
        <dbReference type="ARBA" id="ARBA00023125"/>
    </source>
</evidence>
<comment type="similarity">
    <text evidence="2">Belongs to the MAL13 family.</text>
</comment>
<organism evidence="10 11">
    <name type="scientific">Lipomyces tetrasporus</name>
    <dbReference type="NCBI Taxonomy" id="54092"/>
    <lineage>
        <taxon>Eukaryota</taxon>
        <taxon>Fungi</taxon>
        <taxon>Dikarya</taxon>
        <taxon>Ascomycota</taxon>
        <taxon>Saccharomycotina</taxon>
        <taxon>Lipomycetes</taxon>
        <taxon>Lipomycetales</taxon>
        <taxon>Lipomycetaceae</taxon>
        <taxon>Lipomyces</taxon>
    </lineage>
</organism>
<comment type="subcellular location">
    <subcellularLocation>
        <location evidence="1">Nucleus</location>
    </subcellularLocation>
</comment>
<dbReference type="InterPro" id="IPR001138">
    <property type="entry name" value="Zn2Cys6_DnaBD"/>
</dbReference>
<evidence type="ECO:0000259" key="9">
    <source>
        <dbReference type="PROSITE" id="PS50048"/>
    </source>
</evidence>
<evidence type="ECO:0000256" key="7">
    <source>
        <dbReference type="ARBA" id="ARBA00023163"/>
    </source>
</evidence>
<dbReference type="CDD" id="cd00067">
    <property type="entry name" value="GAL4"/>
    <property type="match status" value="1"/>
</dbReference>
<reference evidence="10" key="1">
    <citation type="submission" date="2023-03" db="EMBL/GenBank/DDBJ databases">
        <title>Near-Complete genome sequence of Lipomyces tetrasporous NRRL Y-64009, an oleaginous yeast capable of growing on lignocellulosic hydrolysates.</title>
        <authorList>
            <consortium name="Lawrence Berkeley National Laboratory"/>
            <person name="Jagtap S.S."/>
            <person name="Liu J.-J."/>
            <person name="Walukiewicz H.E."/>
            <person name="Pangilinan J."/>
            <person name="Lipzen A."/>
            <person name="Ahrendt S."/>
            <person name="Koriabine M."/>
            <person name="Cobaugh K."/>
            <person name="Salamov A."/>
            <person name="Yoshinaga Y."/>
            <person name="Ng V."/>
            <person name="Daum C."/>
            <person name="Grigoriev I.V."/>
            <person name="Slininger P.J."/>
            <person name="Dien B.S."/>
            <person name="Jin Y.-S."/>
            <person name="Rao C.V."/>
        </authorList>
    </citation>
    <scope>NUCLEOTIDE SEQUENCE</scope>
    <source>
        <strain evidence="10">NRRL Y-64009</strain>
    </source>
</reference>
<keyword evidence="3" id="KW-0479">Metal-binding</keyword>
<accession>A0AAD7VUZ5</accession>
<keyword evidence="11" id="KW-1185">Reference proteome</keyword>
<evidence type="ECO:0000256" key="1">
    <source>
        <dbReference type="ARBA" id="ARBA00004123"/>
    </source>
</evidence>
<dbReference type="GO" id="GO:0003677">
    <property type="term" value="F:DNA binding"/>
    <property type="evidence" value="ECO:0007669"/>
    <property type="project" value="UniProtKB-KW"/>
</dbReference>
<proteinExistence type="inferred from homology"/>
<dbReference type="Proteomes" id="UP001217417">
    <property type="component" value="Unassembled WGS sequence"/>
</dbReference>
<gene>
    <name evidence="10" type="ORF">POJ06DRAFT_287623</name>
</gene>
<sequence>MPPKRACDCCIVRKIRCDGHQPCEPCNRGDMTCTFLTPRLKRGPRRLRSRTMANIGRRQGIADNEKSPSVSNRTLNVTQARYIHPRIQLARLQPVVEAYRRKLYPIWPVVEIDELNNVLEDAKDKQNPALYGLVLSLCAATMARLKLAPCDAEGSDGGISGDVLANEAIRARMEYNYIEDVDEYSVLTSFFLHCYFCNLPDRQRTSLVYIREAVTFAQLLRLHEEDTYIKYTAKLAQRIRTLYFLVLVTERGHCIPRELPIVLDSTISLPLLKPDDSDFFLLAGFLNLVQIFIGPEKTFFDTWKDHRNSPYSHNVLVRLQGLLGSMDTTFTPVHESQKVDVIVTHCWMQVLLWQALIVQASFNRVQDANTPLAIPANVAQTLLTTLPQVSRDSLEIHGPGMTNKLLEISNALADVVICMNSSTHLTHWQYLLHDLSDLILSLPCGDSKARETVMLKLGTALRVNKWDIPRPIRSLADDPSVNDVSDQLVVEQHNGELDDGDCCGIRPLYMELTSGVFDSVSTPWEDIIM</sequence>
<keyword evidence="5" id="KW-0805">Transcription regulation</keyword>
<dbReference type="Pfam" id="PF00172">
    <property type="entry name" value="Zn_clus"/>
    <property type="match status" value="1"/>
</dbReference>
<dbReference type="SMART" id="SM00066">
    <property type="entry name" value="GAL4"/>
    <property type="match status" value="1"/>
</dbReference>
<dbReference type="GO" id="GO:0005634">
    <property type="term" value="C:nucleus"/>
    <property type="evidence" value="ECO:0007669"/>
    <property type="project" value="UniProtKB-SubCell"/>
</dbReference>
<dbReference type="GeneID" id="80885437"/>
<evidence type="ECO:0000256" key="5">
    <source>
        <dbReference type="ARBA" id="ARBA00023015"/>
    </source>
</evidence>
<dbReference type="Pfam" id="PF04082">
    <property type="entry name" value="Fungal_trans"/>
    <property type="match status" value="1"/>
</dbReference>
<dbReference type="PANTHER" id="PTHR31668">
    <property type="entry name" value="GLUCOSE TRANSPORT TRANSCRIPTION REGULATOR RGT1-RELATED-RELATED"/>
    <property type="match status" value="1"/>
</dbReference>
<keyword evidence="8" id="KW-0539">Nucleus</keyword>
<feature type="domain" description="Zn(2)-C6 fungal-type" evidence="9">
    <location>
        <begin position="6"/>
        <end position="35"/>
    </location>
</feature>
<evidence type="ECO:0000313" key="11">
    <source>
        <dbReference type="Proteomes" id="UP001217417"/>
    </source>
</evidence>
<dbReference type="PANTHER" id="PTHR31668:SF18">
    <property type="entry name" value="MALTOSE FERMENTATION REGULATORY PROTEIN MAL13-RELATED"/>
    <property type="match status" value="1"/>
</dbReference>
<evidence type="ECO:0000256" key="8">
    <source>
        <dbReference type="ARBA" id="ARBA00023242"/>
    </source>
</evidence>
<dbReference type="InterPro" id="IPR050797">
    <property type="entry name" value="Carb_Metab_Trans_Reg"/>
</dbReference>
<dbReference type="SUPFAM" id="SSF57701">
    <property type="entry name" value="Zn2/Cys6 DNA-binding domain"/>
    <property type="match status" value="1"/>
</dbReference>
<evidence type="ECO:0000256" key="4">
    <source>
        <dbReference type="ARBA" id="ARBA00022833"/>
    </source>
</evidence>
<evidence type="ECO:0000256" key="3">
    <source>
        <dbReference type="ARBA" id="ARBA00022723"/>
    </source>
</evidence>
<comment type="caution">
    <text evidence="10">The sequence shown here is derived from an EMBL/GenBank/DDBJ whole genome shotgun (WGS) entry which is preliminary data.</text>
</comment>
<dbReference type="EMBL" id="JARPMG010000002">
    <property type="protein sequence ID" value="KAJ8102401.1"/>
    <property type="molecule type" value="Genomic_DNA"/>
</dbReference>
<keyword evidence="7" id="KW-0804">Transcription</keyword>
<protein>
    <recommendedName>
        <fullName evidence="9">Zn(2)-C6 fungal-type domain-containing protein</fullName>
    </recommendedName>
</protein>
<dbReference type="InterPro" id="IPR007219">
    <property type="entry name" value="XnlR_reg_dom"/>
</dbReference>
<dbReference type="GO" id="GO:0006351">
    <property type="term" value="P:DNA-templated transcription"/>
    <property type="evidence" value="ECO:0007669"/>
    <property type="project" value="InterPro"/>
</dbReference>
<dbReference type="RefSeq" id="XP_056045851.1">
    <property type="nucleotide sequence ID" value="XM_056190271.1"/>
</dbReference>
<name>A0AAD7VUZ5_9ASCO</name>
<evidence type="ECO:0000256" key="2">
    <source>
        <dbReference type="ARBA" id="ARBA00009382"/>
    </source>
</evidence>
<dbReference type="AlphaFoldDB" id="A0AAD7VUZ5"/>
<dbReference type="PROSITE" id="PS50048">
    <property type="entry name" value="ZN2_CY6_FUNGAL_2"/>
    <property type="match status" value="1"/>
</dbReference>
<dbReference type="GO" id="GO:0000981">
    <property type="term" value="F:DNA-binding transcription factor activity, RNA polymerase II-specific"/>
    <property type="evidence" value="ECO:0007669"/>
    <property type="project" value="InterPro"/>
</dbReference>
<keyword evidence="6" id="KW-0238">DNA-binding</keyword>
<dbReference type="GO" id="GO:0008270">
    <property type="term" value="F:zinc ion binding"/>
    <property type="evidence" value="ECO:0007669"/>
    <property type="project" value="InterPro"/>
</dbReference>
<keyword evidence="4" id="KW-0862">Zinc</keyword>
<dbReference type="CDD" id="cd12148">
    <property type="entry name" value="fungal_TF_MHR"/>
    <property type="match status" value="1"/>
</dbReference>